<keyword evidence="5" id="KW-1185">Reference proteome</keyword>
<evidence type="ECO:0000259" key="3">
    <source>
        <dbReference type="Pfam" id="PF24981"/>
    </source>
</evidence>
<dbReference type="Pfam" id="PF24981">
    <property type="entry name" value="Beta-prop_ATRN-LZTR1"/>
    <property type="match status" value="1"/>
</dbReference>
<dbReference type="SUPFAM" id="SSF117281">
    <property type="entry name" value="Kelch motif"/>
    <property type="match status" value="2"/>
</dbReference>
<keyword evidence="1" id="KW-0880">Kelch repeat</keyword>
<name>A0A9N9FF04_9GLOM</name>
<dbReference type="InterPro" id="IPR015915">
    <property type="entry name" value="Kelch-typ_b-propeller"/>
</dbReference>
<evidence type="ECO:0000256" key="1">
    <source>
        <dbReference type="ARBA" id="ARBA00022441"/>
    </source>
</evidence>
<dbReference type="OrthoDB" id="432528at2759"/>
<feature type="non-terminal residue" evidence="4">
    <location>
        <position position="367"/>
    </location>
</feature>
<sequence>TVVAFVPTSRYSQSSVIIKTKIYYLGGIDLTGKGANSLFYLDVSSPFDSTNPKWTDLTSVAPIPVNSAFAPSCVGGSNNSTIFLFEHHKTNNDNSTSFTFDSTSQKWSAPTTSGIIPPTRQEMRAIVDKNGKIYINGGYEPYISMKSYNNTYILDSLSLYWANGPNALIVRSDYSATLLSSGVIVYIGGTNDDRSPEIDMNSLSIYDTKIGAWSSMTATGDVIAARQSHSAVLNKNGSIIIYGGGANNYTVAPNPPLAILDTNSVPYKWSAKPFTSTVAPPPLAYHSAQMVGEYMIIAFGVGILNAKFDLATAPNNNIFILDTTNYTWVTSIVSPNPSVNGIVFCCKRKRPDYMYYIPTPGTIRNEM</sequence>
<proteinExistence type="predicted"/>
<accession>A0A9N9FF04</accession>
<gene>
    <name evidence="4" type="ORF">DERYTH_LOCUS4356</name>
</gene>
<evidence type="ECO:0000313" key="4">
    <source>
        <dbReference type="EMBL" id="CAG8531275.1"/>
    </source>
</evidence>
<dbReference type="PANTHER" id="PTHR46093">
    <property type="entry name" value="ACYL-COA-BINDING DOMAIN-CONTAINING PROTEIN 5"/>
    <property type="match status" value="1"/>
</dbReference>
<evidence type="ECO:0000313" key="5">
    <source>
        <dbReference type="Proteomes" id="UP000789405"/>
    </source>
</evidence>
<dbReference type="InterPro" id="IPR056737">
    <property type="entry name" value="Beta-prop_ATRN-MKLN-like"/>
</dbReference>
<dbReference type="PANTHER" id="PTHR46093:SF18">
    <property type="entry name" value="FIBRONECTIN TYPE-III DOMAIN-CONTAINING PROTEIN"/>
    <property type="match status" value="1"/>
</dbReference>
<keyword evidence="2" id="KW-0677">Repeat</keyword>
<dbReference type="Gene3D" id="2.120.10.80">
    <property type="entry name" value="Kelch-type beta propeller"/>
    <property type="match status" value="2"/>
</dbReference>
<dbReference type="AlphaFoldDB" id="A0A9N9FF04"/>
<dbReference type="Proteomes" id="UP000789405">
    <property type="component" value="Unassembled WGS sequence"/>
</dbReference>
<protein>
    <submittedName>
        <fullName evidence="4">20576_t:CDS:1</fullName>
    </submittedName>
</protein>
<dbReference type="EMBL" id="CAJVPY010001662">
    <property type="protein sequence ID" value="CAG8531275.1"/>
    <property type="molecule type" value="Genomic_DNA"/>
</dbReference>
<feature type="domain" description="Attractin/MKLN-like beta-propeller" evidence="3">
    <location>
        <begin position="7"/>
        <end position="245"/>
    </location>
</feature>
<organism evidence="4 5">
    <name type="scientific">Dentiscutata erythropus</name>
    <dbReference type="NCBI Taxonomy" id="1348616"/>
    <lineage>
        <taxon>Eukaryota</taxon>
        <taxon>Fungi</taxon>
        <taxon>Fungi incertae sedis</taxon>
        <taxon>Mucoromycota</taxon>
        <taxon>Glomeromycotina</taxon>
        <taxon>Glomeromycetes</taxon>
        <taxon>Diversisporales</taxon>
        <taxon>Gigasporaceae</taxon>
        <taxon>Dentiscutata</taxon>
    </lineage>
</organism>
<comment type="caution">
    <text evidence="4">The sequence shown here is derived from an EMBL/GenBank/DDBJ whole genome shotgun (WGS) entry which is preliminary data.</text>
</comment>
<reference evidence="4" key="1">
    <citation type="submission" date="2021-06" db="EMBL/GenBank/DDBJ databases">
        <authorList>
            <person name="Kallberg Y."/>
            <person name="Tangrot J."/>
            <person name="Rosling A."/>
        </authorList>
    </citation>
    <scope>NUCLEOTIDE SEQUENCE</scope>
    <source>
        <strain evidence="4">MA453B</strain>
    </source>
</reference>
<evidence type="ECO:0000256" key="2">
    <source>
        <dbReference type="ARBA" id="ARBA00022737"/>
    </source>
</evidence>